<feature type="transmembrane region" description="Helical" evidence="9">
    <location>
        <begin position="392"/>
        <end position="415"/>
    </location>
</feature>
<feature type="transmembrane region" description="Helical" evidence="9">
    <location>
        <begin position="457"/>
        <end position="479"/>
    </location>
</feature>
<keyword evidence="3 8" id="KW-0813">Transport</keyword>
<dbReference type="PROSITE" id="PS50850">
    <property type="entry name" value="MFS"/>
    <property type="match status" value="1"/>
</dbReference>
<name>A0A9D1UUJ6_9MICC</name>
<evidence type="ECO:0000256" key="7">
    <source>
        <dbReference type="ARBA" id="ARBA00023136"/>
    </source>
</evidence>
<feature type="transmembrane region" description="Helical" evidence="9">
    <location>
        <begin position="252"/>
        <end position="274"/>
    </location>
</feature>
<evidence type="ECO:0000313" key="11">
    <source>
        <dbReference type="EMBL" id="HIX00712.1"/>
    </source>
</evidence>
<dbReference type="InterPro" id="IPR020846">
    <property type="entry name" value="MFS_dom"/>
</dbReference>
<protein>
    <submittedName>
        <fullName evidence="11">Oligopeptide:H+ symporter</fullName>
    </submittedName>
</protein>
<evidence type="ECO:0000256" key="2">
    <source>
        <dbReference type="ARBA" id="ARBA00005982"/>
    </source>
</evidence>
<evidence type="ECO:0000256" key="5">
    <source>
        <dbReference type="ARBA" id="ARBA00022692"/>
    </source>
</evidence>
<dbReference type="Pfam" id="PF00854">
    <property type="entry name" value="PTR2"/>
    <property type="match status" value="1"/>
</dbReference>
<evidence type="ECO:0000256" key="4">
    <source>
        <dbReference type="ARBA" id="ARBA00022475"/>
    </source>
</evidence>
<feature type="domain" description="Major facilitator superfamily (MFS) profile" evidence="10">
    <location>
        <begin position="24"/>
        <end position="487"/>
    </location>
</feature>
<dbReference type="InterPro" id="IPR050171">
    <property type="entry name" value="MFS_Transporters"/>
</dbReference>
<feature type="transmembrane region" description="Helical" evidence="9">
    <location>
        <begin position="329"/>
        <end position="349"/>
    </location>
</feature>
<feature type="transmembrane region" description="Helical" evidence="9">
    <location>
        <begin position="223"/>
        <end position="246"/>
    </location>
</feature>
<dbReference type="InterPro" id="IPR000109">
    <property type="entry name" value="POT_fam"/>
</dbReference>
<feature type="transmembrane region" description="Helical" evidence="9">
    <location>
        <begin position="427"/>
        <end position="445"/>
    </location>
</feature>
<dbReference type="CDD" id="cd17346">
    <property type="entry name" value="MFS_DtpA_like"/>
    <property type="match status" value="1"/>
</dbReference>
<feature type="transmembrane region" description="Helical" evidence="9">
    <location>
        <begin position="156"/>
        <end position="176"/>
    </location>
</feature>
<feature type="transmembrane region" description="Helical" evidence="9">
    <location>
        <begin position="118"/>
        <end position="144"/>
    </location>
</feature>
<feature type="transmembrane region" description="Helical" evidence="9">
    <location>
        <begin position="61"/>
        <end position="85"/>
    </location>
</feature>
<feature type="transmembrane region" description="Helical" evidence="9">
    <location>
        <begin position="182"/>
        <end position="203"/>
    </location>
</feature>
<reference evidence="11" key="2">
    <citation type="submission" date="2021-04" db="EMBL/GenBank/DDBJ databases">
        <authorList>
            <person name="Gilroy R."/>
        </authorList>
    </citation>
    <scope>NUCLEOTIDE SEQUENCE</scope>
    <source>
        <strain evidence="11">ChiHejej3B27-3195</strain>
    </source>
</reference>
<evidence type="ECO:0000259" key="10">
    <source>
        <dbReference type="PROSITE" id="PS50850"/>
    </source>
</evidence>
<gene>
    <name evidence="11" type="ORF">H9871_11290</name>
</gene>
<evidence type="ECO:0000256" key="9">
    <source>
        <dbReference type="SAM" id="Phobius"/>
    </source>
</evidence>
<accession>A0A9D1UUJ6</accession>
<evidence type="ECO:0000256" key="8">
    <source>
        <dbReference type="RuleBase" id="RU003755"/>
    </source>
</evidence>
<feature type="transmembrane region" description="Helical" evidence="9">
    <location>
        <begin position="286"/>
        <end position="309"/>
    </location>
</feature>
<proteinExistence type="inferred from homology"/>
<comment type="similarity">
    <text evidence="2 8">Belongs to the major facilitator superfamily. Proton-dependent oligopeptide transporter (POT/PTR) (TC 2.A.17) family.</text>
</comment>
<dbReference type="SUPFAM" id="SSF103473">
    <property type="entry name" value="MFS general substrate transporter"/>
    <property type="match status" value="1"/>
</dbReference>
<keyword evidence="5 8" id="KW-0812">Transmembrane</keyword>
<dbReference type="GO" id="GO:0005886">
    <property type="term" value="C:plasma membrane"/>
    <property type="evidence" value="ECO:0007669"/>
    <property type="project" value="UniProtKB-SubCell"/>
</dbReference>
<keyword evidence="6 9" id="KW-1133">Transmembrane helix</keyword>
<dbReference type="Proteomes" id="UP000824151">
    <property type="component" value="Unassembled WGS sequence"/>
</dbReference>
<dbReference type="Gene3D" id="1.20.1250.20">
    <property type="entry name" value="MFS general substrate transporter like domains"/>
    <property type="match status" value="1"/>
</dbReference>
<evidence type="ECO:0000256" key="3">
    <source>
        <dbReference type="ARBA" id="ARBA00022448"/>
    </source>
</evidence>
<evidence type="ECO:0000313" key="12">
    <source>
        <dbReference type="Proteomes" id="UP000824151"/>
    </source>
</evidence>
<dbReference type="EMBL" id="DXGD01000420">
    <property type="protein sequence ID" value="HIX00712.1"/>
    <property type="molecule type" value="Genomic_DNA"/>
</dbReference>
<evidence type="ECO:0000256" key="1">
    <source>
        <dbReference type="ARBA" id="ARBA00004651"/>
    </source>
</evidence>
<dbReference type="InterPro" id="IPR005279">
    <property type="entry name" value="Dipep/tripep_permease"/>
</dbReference>
<reference evidence="11" key="1">
    <citation type="journal article" date="2021" name="PeerJ">
        <title>Extensive microbial diversity within the chicken gut microbiome revealed by metagenomics and culture.</title>
        <authorList>
            <person name="Gilroy R."/>
            <person name="Ravi A."/>
            <person name="Getino M."/>
            <person name="Pursley I."/>
            <person name="Horton D.L."/>
            <person name="Alikhan N.F."/>
            <person name="Baker D."/>
            <person name="Gharbi K."/>
            <person name="Hall N."/>
            <person name="Watson M."/>
            <person name="Adriaenssens E.M."/>
            <person name="Foster-Nyarko E."/>
            <person name="Jarju S."/>
            <person name="Secka A."/>
            <person name="Antonio M."/>
            <person name="Oren A."/>
            <person name="Chaudhuri R.R."/>
            <person name="La Ragione R."/>
            <person name="Hildebrand F."/>
            <person name="Pallen M.J."/>
        </authorList>
    </citation>
    <scope>NUCLEOTIDE SEQUENCE</scope>
    <source>
        <strain evidence="11">ChiHejej3B27-3195</strain>
    </source>
</reference>
<dbReference type="PROSITE" id="PS01023">
    <property type="entry name" value="PTR2_2"/>
    <property type="match status" value="1"/>
</dbReference>
<dbReference type="InterPro" id="IPR036259">
    <property type="entry name" value="MFS_trans_sf"/>
</dbReference>
<evidence type="ECO:0000256" key="6">
    <source>
        <dbReference type="ARBA" id="ARBA00022989"/>
    </source>
</evidence>
<comment type="subcellular location">
    <subcellularLocation>
        <location evidence="1">Cell membrane</location>
        <topology evidence="1">Multi-pass membrane protein</topology>
    </subcellularLocation>
    <subcellularLocation>
        <location evidence="8">Membrane</location>
        <topology evidence="8">Multi-pass membrane protein</topology>
    </subcellularLocation>
</comment>
<dbReference type="PANTHER" id="PTHR23517">
    <property type="entry name" value="RESISTANCE PROTEIN MDTM, PUTATIVE-RELATED-RELATED"/>
    <property type="match status" value="1"/>
</dbReference>
<dbReference type="InterPro" id="IPR018456">
    <property type="entry name" value="PTR2_symporter_CS"/>
</dbReference>
<comment type="caution">
    <text evidence="11">The sequence shown here is derived from an EMBL/GenBank/DDBJ whole genome shotgun (WGS) entry which is preliminary data.</text>
</comment>
<sequence length="487" mass="52219">MNTVHAGVAPATKTFFGHPRMLAHLFSLEVWERFSFYGMQTILAYYMYFEVTRGGLGLDQGLALTLVGAYGGSVYLSTILGAWVADRILGSERVLFYSAIMIMAGHVSLAVLPGASGLALGLALVGIGSGGLKANATSLVGSLYRKDDERRDGGFSIFYMGINLGGFVGPLLTEWLRVEAGFHYGFGAAAVGMAIGLVQYSAVRKNFTDDARRVENPLPRERYMTWAIVVVLAIAAIVAAFMLGWIRTDNLATVMAGAAILAAIAYFAVILSSSKVTAVQRKRTTAFIPLFLASTAFWALYQQLFTLVAVYSEQRLDRVIFGWEMPPGWVVSMAPIFVVVLAGVFAAVWTKMGDRQPSSPAKFGLGLITIGLAYVLFLPFADGPANSTPLVVMALILLIFTIAELLISPIGLSIATKLAPDTFRTQMVALNFLSVSLGTTFSGILAGRYDPSNETPYFATLGIVVIVLGGLLLAGTPAIKRLMNGVR</sequence>
<dbReference type="AlphaFoldDB" id="A0A9D1UUJ6"/>
<keyword evidence="4" id="KW-1003">Cell membrane</keyword>
<feature type="transmembrane region" description="Helical" evidence="9">
    <location>
        <begin position="94"/>
        <end position="112"/>
    </location>
</feature>
<feature type="transmembrane region" description="Helical" evidence="9">
    <location>
        <begin position="361"/>
        <end position="380"/>
    </location>
</feature>
<dbReference type="GO" id="GO:0006857">
    <property type="term" value="P:oligopeptide transport"/>
    <property type="evidence" value="ECO:0007669"/>
    <property type="project" value="InterPro"/>
</dbReference>
<dbReference type="PANTHER" id="PTHR23517:SF15">
    <property type="entry name" value="PROTON-DEPENDENT OLIGOPEPTIDE FAMILY TRANSPORT PROTEIN"/>
    <property type="match status" value="1"/>
</dbReference>
<dbReference type="NCBIfam" id="TIGR00924">
    <property type="entry name" value="yjdL_sub1_fam"/>
    <property type="match status" value="1"/>
</dbReference>
<organism evidence="11 12">
    <name type="scientific">Candidatus Nesterenkonia stercoripullorum</name>
    <dbReference type="NCBI Taxonomy" id="2838701"/>
    <lineage>
        <taxon>Bacteria</taxon>
        <taxon>Bacillati</taxon>
        <taxon>Actinomycetota</taxon>
        <taxon>Actinomycetes</taxon>
        <taxon>Micrococcales</taxon>
        <taxon>Micrococcaceae</taxon>
        <taxon>Nesterenkonia</taxon>
    </lineage>
</organism>
<keyword evidence="7 9" id="KW-0472">Membrane</keyword>
<dbReference type="GO" id="GO:1904680">
    <property type="term" value="F:peptide transmembrane transporter activity"/>
    <property type="evidence" value="ECO:0007669"/>
    <property type="project" value="InterPro"/>
</dbReference>